<evidence type="ECO:0000313" key="3">
    <source>
        <dbReference type="Proteomes" id="UP001220256"/>
    </source>
</evidence>
<organism evidence="2 3">
    <name type="scientific">Penicillium chrysogenum</name>
    <name type="common">Penicillium notatum</name>
    <dbReference type="NCBI Taxonomy" id="5076"/>
    <lineage>
        <taxon>Eukaryota</taxon>
        <taxon>Fungi</taxon>
        <taxon>Dikarya</taxon>
        <taxon>Ascomycota</taxon>
        <taxon>Pezizomycotina</taxon>
        <taxon>Eurotiomycetes</taxon>
        <taxon>Eurotiomycetidae</taxon>
        <taxon>Eurotiales</taxon>
        <taxon>Aspergillaceae</taxon>
        <taxon>Penicillium</taxon>
        <taxon>Penicillium chrysogenum species complex</taxon>
    </lineage>
</organism>
<name>A0ABQ8WI15_PENCH</name>
<keyword evidence="3" id="KW-1185">Reference proteome</keyword>
<evidence type="ECO:0000256" key="1">
    <source>
        <dbReference type="SAM" id="MobiDB-lite"/>
    </source>
</evidence>
<dbReference type="Proteomes" id="UP001220256">
    <property type="component" value="Unassembled WGS sequence"/>
</dbReference>
<evidence type="ECO:0000313" key="2">
    <source>
        <dbReference type="EMBL" id="KAJ5268706.1"/>
    </source>
</evidence>
<accession>A0ABQ8WI15</accession>
<feature type="region of interest" description="Disordered" evidence="1">
    <location>
        <begin position="1"/>
        <end position="44"/>
    </location>
</feature>
<gene>
    <name evidence="2" type="ORF">N7505_004464</name>
</gene>
<proteinExistence type="predicted"/>
<protein>
    <submittedName>
        <fullName evidence="2">Uncharacterized protein</fullName>
    </submittedName>
</protein>
<dbReference type="EMBL" id="JAPVEB010000003">
    <property type="protein sequence ID" value="KAJ5268706.1"/>
    <property type="molecule type" value="Genomic_DNA"/>
</dbReference>
<sequence>MKYPRTELGTSPAAEHAAVPPTWKEASPANTPAAVSPAGHSVQSSPIKISHYRGRMARTLYAEAARRPVQSALKISRGDSSYGVFPAIINTMRNA</sequence>
<comment type="caution">
    <text evidence="2">The sequence shown here is derived from an EMBL/GenBank/DDBJ whole genome shotgun (WGS) entry which is preliminary data.</text>
</comment>
<reference evidence="2 3" key="1">
    <citation type="journal article" date="2023" name="IMA Fungus">
        <title>Comparative genomic study of the Penicillium genus elucidates a diverse pangenome and 15 lateral gene transfer events.</title>
        <authorList>
            <person name="Petersen C."/>
            <person name="Sorensen T."/>
            <person name="Nielsen M.R."/>
            <person name="Sondergaard T.E."/>
            <person name="Sorensen J.L."/>
            <person name="Fitzpatrick D.A."/>
            <person name="Frisvad J.C."/>
            <person name="Nielsen K.L."/>
        </authorList>
    </citation>
    <scope>NUCLEOTIDE SEQUENCE [LARGE SCALE GENOMIC DNA]</scope>
    <source>
        <strain evidence="2 3">IBT 3361</strain>
    </source>
</reference>